<dbReference type="EMBL" id="HG670306">
    <property type="protein sequence ID" value="CDM83648.1"/>
    <property type="molecule type" value="Genomic_DNA"/>
</dbReference>
<reference evidence="2" key="1">
    <citation type="journal article" date="2014" name="Science">
        <title>Structural and functional partitioning of bread wheat chromosome 3B.</title>
        <authorList>
            <person name="Choulet F."/>
            <person name="Alberti A."/>
            <person name="Theil S."/>
            <person name="Glover N."/>
            <person name="Barbe V."/>
            <person name="Daron J."/>
            <person name="Pingault L."/>
            <person name="Sourdille P."/>
            <person name="Couloux A."/>
            <person name="Paux E."/>
            <person name="Leroy P."/>
            <person name="Mangenot S."/>
            <person name="Guilhot N."/>
            <person name="Le Gouis J."/>
            <person name="Balfourier F."/>
            <person name="Alaux M."/>
            <person name="Jamilloux V."/>
            <person name="Poulain J."/>
            <person name="Durand C."/>
            <person name="Bellec A."/>
            <person name="Gaspin C."/>
            <person name="Safar J."/>
            <person name="Dolezel J."/>
            <person name="Rogers J."/>
            <person name="Vandepoele K."/>
            <person name="Aury J.M."/>
            <person name="Mayer K."/>
            <person name="Berges H."/>
            <person name="Quesneville H."/>
            <person name="Wincker P."/>
            <person name="Feuillet C."/>
        </authorList>
    </citation>
    <scope>NUCLEOTIDE SEQUENCE</scope>
</reference>
<name>A0A077S1K9_WHEAT</name>
<protein>
    <submittedName>
        <fullName evidence="2">Uncharacterized protein</fullName>
    </submittedName>
</protein>
<sequence>MAKLSGRSASLRAAPASSHERSSSAWIWGGGRGLCGGRWGAATGGAAGMDQTEAVGFARDEMRMSKRRRRGEEGESRCHDRSGNKHKSLYLVLDDWHRGFTIRKLDAGSPDLSTPPVVRLVSPARNLTFRTRRLLRRRARCMGWATPRWLHLLLPSSLPQQ</sequence>
<evidence type="ECO:0000256" key="1">
    <source>
        <dbReference type="SAM" id="MobiDB-lite"/>
    </source>
</evidence>
<accession>A0A077S1K9</accession>
<proteinExistence type="predicted"/>
<gene>
    <name evidence="2" type="ORF">TRAES_3BF028000020CFD_c1</name>
</gene>
<evidence type="ECO:0000313" key="2">
    <source>
        <dbReference type="EMBL" id="CDM83648.1"/>
    </source>
</evidence>
<dbReference type="ExpressionAtlas" id="A0A077S1K9">
    <property type="expression patterns" value="baseline and differential"/>
</dbReference>
<feature type="compositionally biased region" description="Basic and acidic residues" evidence="1">
    <location>
        <begin position="58"/>
        <end position="82"/>
    </location>
</feature>
<feature type="region of interest" description="Disordered" evidence="1">
    <location>
        <begin position="53"/>
        <end position="82"/>
    </location>
</feature>
<dbReference type="HOGENOM" id="CLU_1646772_0_0_1"/>
<organism evidence="2">
    <name type="scientific">Triticum aestivum</name>
    <name type="common">Wheat</name>
    <dbReference type="NCBI Taxonomy" id="4565"/>
    <lineage>
        <taxon>Eukaryota</taxon>
        <taxon>Viridiplantae</taxon>
        <taxon>Streptophyta</taxon>
        <taxon>Embryophyta</taxon>
        <taxon>Tracheophyta</taxon>
        <taxon>Spermatophyta</taxon>
        <taxon>Magnoliopsida</taxon>
        <taxon>Liliopsida</taxon>
        <taxon>Poales</taxon>
        <taxon>Poaceae</taxon>
        <taxon>BOP clade</taxon>
        <taxon>Pooideae</taxon>
        <taxon>Triticodae</taxon>
        <taxon>Triticeae</taxon>
        <taxon>Triticinae</taxon>
        <taxon>Triticum</taxon>
    </lineage>
</organism>
<dbReference type="AlphaFoldDB" id="A0A077S1K9"/>